<keyword evidence="3" id="KW-0378">Hydrolase</keyword>
<feature type="transmembrane region" description="Helical" evidence="2">
    <location>
        <begin position="175"/>
        <end position="198"/>
    </location>
</feature>
<evidence type="ECO:0000313" key="4">
    <source>
        <dbReference type="Proteomes" id="UP001390339"/>
    </source>
</evidence>
<feature type="transmembrane region" description="Helical" evidence="2">
    <location>
        <begin position="146"/>
        <end position="163"/>
    </location>
</feature>
<gene>
    <name evidence="3" type="ORF">PGQ11_008243</name>
</gene>
<name>A0ABR2IEI2_9PEZI</name>
<sequence length="517" mass="57326">MGASLLPEVIPVAAGVLTYSVVCLLFSILLIWLVWVHRERSSYVAMLAYFTCLSTLASIAQQIHTIVDWRNVKIDQYNTAVAHQGSIVVAVAGPSTGLDLVLFFIQYYAYNVEALVALCWVLALTHSIYGWSDIAIFKKIGPSTNISAKIVAVILPIVLISLLQLDGIQKSPWMFLLVANINLLLSPVLGAMALLLIMGKYIHTKHHLLTWNVRYGISSRSQPLSLNGPAIDGDATTEPRRSIYDNWLMIRFSIGFAFLSFFEVAQIMFQLISMRNIERLGDSADLGAARARRDFLLFMPGCAASFVVFVVFGTTGTFLNTIFKTFTPQCLLRRRRQRQVQKSGTAAKSSSSYSSSPSGFTPSHQHTPSIGGGGPAARRKVGPIATHSNYPDLERDLILSPCAEEDGMTFKLQDIRRPSRVHTRNSSWPDFSTFVVRMSRQSMKSMKSMKRMTTIKKKTKTTSMATTATTMTTTTATKYPYPDQEDQLPILNSPVYASHRVVYNNSNSNSKTYGSAV</sequence>
<dbReference type="EMBL" id="JAPCWZ010000005">
    <property type="protein sequence ID" value="KAK8862008.1"/>
    <property type="molecule type" value="Genomic_DNA"/>
</dbReference>
<feature type="region of interest" description="Disordered" evidence="1">
    <location>
        <begin position="337"/>
        <end position="388"/>
    </location>
</feature>
<dbReference type="Proteomes" id="UP001390339">
    <property type="component" value="Unassembled WGS sequence"/>
</dbReference>
<evidence type="ECO:0000256" key="2">
    <source>
        <dbReference type="SAM" id="Phobius"/>
    </source>
</evidence>
<feature type="transmembrane region" description="Helical" evidence="2">
    <location>
        <begin position="12"/>
        <end position="35"/>
    </location>
</feature>
<evidence type="ECO:0000313" key="3">
    <source>
        <dbReference type="EMBL" id="KAK8862008.1"/>
    </source>
</evidence>
<feature type="transmembrane region" description="Helical" evidence="2">
    <location>
        <begin position="87"/>
        <end position="105"/>
    </location>
</feature>
<organism evidence="3 4">
    <name type="scientific">Apiospora arundinis</name>
    <dbReference type="NCBI Taxonomy" id="335852"/>
    <lineage>
        <taxon>Eukaryota</taxon>
        <taxon>Fungi</taxon>
        <taxon>Dikarya</taxon>
        <taxon>Ascomycota</taxon>
        <taxon>Pezizomycotina</taxon>
        <taxon>Sordariomycetes</taxon>
        <taxon>Xylariomycetidae</taxon>
        <taxon>Amphisphaeriales</taxon>
        <taxon>Apiosporaceae</taxon>
        <taxon>Apiospora</taxon>
    </lineage>
</organism>
<reference evidence="3 4" key="1">
    <citation type="journal article" date="2024" name="IMA Fungus">
        <title>Apiospora arundinis, a panoply of carbohydrate-active enzymes and secondary metabolites.</title>
        <authorList>
            <person name="Sorensen T."/>
            <person name="Petersen C."/>
            <person name="Muurmann A.T."/>
            <person name="Christiansen J.V."/>
            <person name="Brundto M.L."/>
            <person name="Overgaard C.K."/>
            <person name="Boysen A.T."/>
            <person name="Wollenberg R.D."/>
            <person name="Larsen T.O."/>
            <person name="Sorensen J.L."/>
            <person name="Nielsen K.L."/>
            <person name="Sondergaard T.E."/>
        </authorList>
    </citation>
    <scope>NUCLEOTIDE SEQUENCE [LARGE SCALE GENOMIC DNA]</scope>
    <source>
        <strain evidence="3 4">AAU 773</strain>
    </source>
</reference>
<dbReference type="GO" id="GO:0016787">
    <property type="term" value="F:hydrolase activity"/>
    <property type="evidence" value="ECO:0007669"/>
    <property type="project" value="UniProtKB-KW"/>
</dbReference>
<feature type="transmembrane region" description="Helical" evidence="2">
    <location>
        <begin position="248"/>
        <end position="274"/>
    </location>
</feature>
<feature type="transmembrane region" description="Helical" evidence="2">
    <location>
        <begin position="47"/>
        <end position="67"/>
    </location>
</feature>
<evidence type="ECO:0000256" key="1">
    <source>
        <dbReference type="SAM" id="MobiDB-lite"/>
    </source>
</evidence>
<keyword evidence="4" id="KW-1185">Reference proteome</keyword>
<feature type="compositionally biased region" description="Low complexity" evidence="1">
    <location>
        <begin position="342"/>
        <end position="363"/>
    </location>
</feature>
<accession>A0ABR2IEI2</accession>
<protein>
    <submittedName>
        <fullName evidence="3">Glycoside hydrolase</fullName>
    </submittedName>
</protein>
<keyword evidence="2" id="KW-0472">Membrane</keyword>
<feature type="transmembrane region" description="Helical" evidence="2">
    <location>
        <begin position="112"/>
        <end position="131"/>
    </location>
</feature>
<keyword evidence="2" id="KW-0812">Transmembrane</keyword>
<comment type="caution">
    <text evidence="3">The sequence shown here is derived from an EMBL/GenBank/DDBJ whole genome shotgun (WGS) entry which is preliminary data.</text>
</comment>
<feature type="transmembrane region" description="Helical" evidence="2">
    <location>
        <begin position="295"/>
        <end position="319"/>
    </location>
</feature>
<keyword evidence="2" id="KW-1133">Transmembrane helix</keyword>
<proteinExistence type="predicted"/>